<dbReference type="VEuPathDB" id="FungiDB:MYCFIDRAFT_209560"/>
<protein>
    <recommendedName>
        <fullName evidence="4">Fatty acid hydroxylase domain-containing protein</fullName>
    </recommendedName>
</protein>
<feature type="transmembrane region" description="Helical" evidence="1">
    <location>
        <begin position="94"/>
        <end position="118"/>
    </location>
</feature>
<sequence>MTGIVQWIRDEITYSQGYMQGRYAALPSSFADLTGTMVSKLTSFISIPLPLLSMLAFPIFGGSSTTISLGVFYLTWLGLVSSHSHLTIELYGTLVIRCFLFLLPALAFLAFDCLLPKLSRRVKARGREHLPLRLGRDKVLRIAGTAVGNVFVSVLLQAFLEILFSRLLHLRSLIKVSSIIPLPWSILKDILGGLIVRGVAHYAVHRYYLHTYDTVLKTWHSRWQHSIDFPFSVVAACVFVPLACPYMAPLHSHNKP</sequence>
<keyword evidence="3" id="KW-1185">Reference proteome</keyword>
<evidence type="ECO:0000256" key="1">
    <source>
        <dbReference type="SAM" id="Phobius"/>
    </source>
</evidence>
<feature type="transmembrane region" description="Helical" evidence="1">
    <location>
        <begin position="229"/>
        <end position="248"/>
    </location>
</feature>
<dbReference type="eggNOG" id="ENOG502RYAA">
    <property type="taxonomic scope" value="Eukaryota"/>
</dbReference>
<proteinExistence type="predicted"/>
<keyword evidence="1" id="KW-1133">Transmembrane helix</keyword>
<dbReference type="KEGG" id="pfj:MYCFIDRAFT_209560"/>
<dbReference type="RefSeq" id="XP_007920997.1">
    <property type="nucleotide sequence ID" value="XM_007922806.1"/>
</dbReference>
<evidence type="ECO:0000313" key="3">
    <source>
        <dbReference type="Proteomes" id="UP000016932"/>
    </source>
</evidence>
<keyword evidence="1" id="KW-0812">Transmembrane</keyword>
<dbReference type="EMBL" id="KB446555">
    <property type="protein sequence ID" value="EME87617.1"/>
    <property type="molecule type" value="Genomic_DNA"/>
</dbReference>
<dbReference type="HOGENOM" id="CLU_1086343_0_0_1"/>
<evidence type="ECO:0008006" key="4">
    <source>
        <dbReference type="Google" id="ProtNLM"/>
    </source>
</evidence>
<feature type="transmembrane region" description="Helical" evidence="1">
    <location>
        <begin position="49"/>
        <end position="74"/>
    </location>
</feature>
<dbReference type="OrthoDB" id="408954at2759"/>
<dbReference type="Proteomes" id="UP000016932">
    <property type="component" value="Unassembled WGS sequence"/>
</dbReference>
<feature type="transmembrane region" description="Helical" evidence="1">
    <location>
        <begin position="139"/>
        <end position="160"/>
    </location>
</feature>
<dbReference type="GeneID" id="20712711"/>
<name>N1Q9Q0_PSEFD</name>
<organism evidence="2 3">
    <name type="scientific">Pseudocercospora fijiensis (strain CIRAD86)</name>
    <name type="common">Black leaf streak disease fungus</name>
    <name type="synonym">Mycosphaerella fijiensis</name>
    <dbReference type="NCBI Taxonomy" id="383855"/>
    <lineage>
        <taxon>Eukaryota</taxon>
        <taxon>Fungi</taxon>
        <taxon>Dikarya</taxon>
        <taxon>Ascomycota</taxon>
        <taxon>Pezizomycotina</taxon>
        <taxon>Dothideomycetes</taxon>
        <taxon>Dothideomycetidae</taxon>
        <taxon>Mycosphaerellales</taxon>
        <taxon>Mycosphaerellaceae</taxon>
        <taxon>Pseudocercospora</taxon>
    </lineage>
</organism>
<gene>
    <name evidence="2" type="ORF">MYCFIDRAFT_209560</name>
</gene>
<evidence type="ECO:0000313" key="2">
    <source>
        <dbReference type="EMBL" id="EME87617.1"/>
    </source>
</evidence>
<keyword evidence="1" id="KW-0472">Membrane</keyword>
<accession>N1Q9Q0</accession>
<dbReference type="AlphaFoldDB" id="N1Q9Q0"/>
<reference evidence="2 3" key="1">
    <citation type="journal article" date="2012" name="PLoS Pathog.">
        <title>Diverse lifestyles and strategies of plant pathogenesis encoded in the genomes of eighteen Dothideomycetes fungi.</title>
        <authorList>
            <person name="Ohm R.A."/>
            <person name="Feau N."/>
            <person name="Henrissat B."/>
            <person name="Schoch C.L."/>
            <person name="Horwitz B.A."/>
            <person name="Barry K.W."/>
            <person name="Condon B.J."/>
            <person name="Copeland A.C."/>
            <person name="Dhillon B."/>
            <person name="Glaser F."/>
            <person name="Hesse C.N."/>
            <person name="Kosti I."/>
            <person name="LaButti K."/>
            <person name="Lindquist E.A."/>
            <person name="Lucas S."/>
            <person name="Salamov A.A."/>
            <person name="Bradshaw R.E."/>
            <person name="Ciuffetti L."/>
            <person name="Hamelin R.C."/>
            <person name="Kema G.H.J."/>
            <person name="Lawrence C."/>
            <person name="Scott J.A."/>
            <person name="Spatafora J.W."/>
            <person name="Turgeon B.G."/>
            <person name="de Wit P.J.G.M."/>
            <person name="Zhong S."/>
            <person name="Goodwin S.B."/>
            <person name="Grigoriev I.V."/>
        </authorList>
    </citation>
    <scope>NUCLEOTIDE SEQUENCE [LARGE SCALE GENOMIC DNA]</scope>
    <source>
        <strain evidence="2 3">CIRAD86</strain>
    </source>
</reference>
<dbReference type="STRING" id="383855.N1Q9Q0"/>